<evidence type="ECO:0000313" key="3">
    <source>
        <dbReference type="EMBL" id="EUB60794.1"/>
    </source>
</evidence>
<dbReference type="EMBL" id="APAU02000027">
    <property type="protein sequence ID" value="EUB60794.1"/>
    <property type="molecule type" value="Genomic_DNA"/>
</dbReference>
<keyword evidence="4" id="KW-1185">Reference proteome</keyword>
<dbReference type="AlphaFoldDB" id="W6V3Z6"/>
<evidence type="ECO:0000256" key="1">
    <source>
        <dbReference type="SAM" id="MobiDB-lite"/>
    </source>
</evidence>
<keyword evidence="2" id="KW-0472">Membrane</keyword>
<feature type="transmembrane region" description="Helical" evidence="2">
    <location>
        <begin position="91"/>
        <end position="113"/>
    </location>
</feature>
<dbReference type="GeneID" id="36340135"/>
<dbReference type="KEGG" id="egl:EGR_04420"/>
<feature type="transmembrane region" description="Helical" evidence="2">
    <location>
        <begin position="316"/>
        <end position="336"/>
    </location>
</feature>
<proteinExistence type="predicted"/>
<evidence type="ECO:0000313" key="4">
    <source>
        <dbReference type="Proteomes" id="UP000019149"/>
    </source>
</evidence>
<keyword evidence="2" id="KW-1133">Transmembrane helix</keyword>
<accession>W6V3Z6</accession>
<feature type="region of interest" description="Disordered" evidence="1">
    <location>
        <begin position="121"/>
        <end position="142"/>
    </location>
</feature>
<name>W6V3Z6_ECHGR</name>
<keyword evidence="2" id="KW-0812">Transmembrane</keyword>
<comment type="caution">
    <text evidence="3">The sequence shown here is derived from an EMBL/GenBank/DDBJ whole genome shotgun (WGS) entry which is preliminary data.</text>
</comment>
<dbReference type="Proteomes" id="UP000019149">
    <property type="component" value="Unassembled WGS sequence"/>
</dbReference>
<sequence>MIIWNLKLGIKGNFISISITEKLLSKPKAVSLMQQTNLLFLLTSYTYKSITLLSSLFFLHSYKPYTHDLSHNLTVHSDVIPKMMLTCVFSLRLYLVSGPLQLYLCFMTCFIIAKFPKNHHVDSERSRGSKRNNTVHVNRRPNAHKSCSKNKILCEIPGKAYHFGRRRGYFGRSPHFNHTTPSRNLSTLVTTLGRFKANFNKIYFKTGAQLNIKCLLHNIFCDKCANFLTRLKYRFYNKLSSQFTKLNTNAIVAYFVMRSPDSQKICVFLILSSRAILTLSAIACVCAYNFVSELVEQLARYAARRMPKNIILNKQVFFKIAYPISAVGHFIFCLRLKSLDIDLNRQ</sequence>
<feature type="transmembrane region" description="Helical" evidence="2">
    <location>
        <begin position="38"/>
        <end position="59"/>
    </location>
</feature>
<reference evidence="3 4" key="1">
    <citation type="journal article" date="2013" name="Nat. Genet.">
        <title>The genome of the hydatid tapeworm Echinococcus granulosus.</title>
        <authorList>
            <person name="Zheng H."/>
            <person name="Zhang W."/>
            <person name="Zhang L."/>
            <person name="Zhang Z."/>
            <person name="Li J."/>
            <person name="Lu G."/>
            <person name="Zhu Y."/>
            <person name="Wang Y."/>
            <person name="Huang Y."/>
            <person name="Liu J."/>
            <person name="Kang H."/>
            <person name="Chen J."/>
            <person name="Wang L."/>
            <person name="Chen A."/>
            <person name="Yu S."/>
            <person name="Gao Z."/>
            <person name="Jin L."/>
            <person name="Gu W."/>
            <person name="Wang Z."/>
            <person name="Zhao L."/>
            <person name="Shi B."/>
            <person name="Wen H."/>
            <person name="Lin R."/>
            <person name="Jones M.K."/>
            <person name="Brejova B."/>
            <person name="Vinar T."/>
            <person name="Zhao G."/>
            <person name="McManus D.P."/>
            <person name="Chen Z."/>
            <person name="Zhou Y."/>
            <person name="Wang S."/>
        </authorList>
    </citation>
    <scope>NUCLEOTIDE SEQUENCE [LARGE SCALE GENOMIC DNA]</scope>
</reference>
<evidence type="ECO:0000256" key="2">
    <source>
        <dbReference type="SAM" id="Phobius"/>
    </source>
</evidence>
<organism evidence="3 4">
    <name type="scientific">Echinococcus granulosus</name>
    <name type="common">Hydatid tapeworm</name>
    <dbReference type="NCBI Taxonomy" id="6210"/>
    <lineage>
        <taxon>Eukaryota</taxon>
        <taxon>Metazoa</taxon>
        <taxon>Spiralia</taxon>
        <taxon>Lophotrochozoa</taxon>
        <taxon>Platyhelminthes</taxon>
        <taxon>Cestoda</taxon>
        <taxon>Eucestoda</taxon>
        <taxon>Cyclophyllidea</taxon>
        <taxon>Taeniidae</taxon>
        <taxon>Echinococcus</taxon>
        <taxon>Echinococcus granulosus group</taxon>
    </lineage>
</organism>
<dbReference type="CTD" id="36340135"/>
<gene>
    <name evidence="3" type="ORF">EGR_04420</name>
</gene>
<protein>
    <submittedName>
        <fullName evidence="3">Uncharacterized protein</fullName>
    </submittedName>
</protein>
<dbReference type="RefSeq" id="XP_024351990.1">
    <property type="nucleotide sequence ID" value="XM_024493669.1"/>
</dbReference>